<keyword evidence="2" id="KW-1185">Reference proteome</keyword>
<proteinExistence type="predicted"/>
<dbReference type="Gene3D" id="3.40.50.620">
    <property type="entry name" value="HUPs"/>
    <property type="match status" value="1"/>
</dbReference>
<reference evidence="2" key="1">
    <citation type="submission" date="2016-11" db="EMBL/GenBank/DDBJ databases">
        <authorList>
            <person name="Varghese N."/>
            <person name="Submissions S."/>
        </authorList>
    </citation>
    <scope>NUCLEOTIDE SEQUENCE [LARGE SCALE GENOMIC DNA]</scope>
    <source>
        <strain evidence="2">DSM 19858</strain>
    </source>
</reference>
<dbReference type="STRING" id="192903.SAMN04488513_104143"/>
<sequence>MSKIINVYYRKGTPNNIEEKLLHICRKLEPDNITANLPKIVSSQYLSYGIINPMATILYNGNNVLLGQTFEKNNELIWNSDEVKFPDGSYALFRDTKDKFVATADAVASRTIWYFFDEEKLISSTSQRAIILFLGSYEPNSECIPWVLSTGSLGPSASWDKRIKRIPPASSLVLDKDTWKIKLEQNDIVFKHIKDSRKNYRRKLSISISQTFEQINFDLRNWVLPLSGGYDSRGILYFLIKKKLNTKPRTITWGLEQSQNIIGNDAYVAKKISKTLGIPHKYYHTDLSNEPMKTILDRFIIMGEGRIDHIGGYMDGFNIWKTLFEDNVQGVIRGDEGFGWSDVSTKINVRYYNGCALCGDFENLRRLCNKYGLKIQDLPSELQQLPSETLSSWRDRIYHQFRLPTVLSALSDLKLGYVEQTTPLLSYKILNVVRGLPDGLRTEKKLFKKIIDSLEPKIEYANKGANADPGQILKHPEVVAILQQELKKEDVKELFPNGFIDDVLSKTMSKESLNKKRSKKQKFIAFAKRNIPKFLKNMILSNTPLNLDYNVLAFRIYIIVYMNRLLKSETQFN</sequence>
<accession>A0A1M6IW85</accession>
<dbReference type="RefSeq" id="WP_072994180.1">
    <property type="nucleotide sequence ID" value="NZ_FQYU01000004.1"/>
</dbReference>
<evidence type="ECO:0008006" key="3">
    <source>
        <dbReference type="Google" id="ProtNLM"/>
    </source>
</evidence>
<protein>
    <recommendedName>
        <fullName evidence="3">Asparagine synthase (Glutamine-hydrolysing)</fullName>
    </recommendedName>
</protein>
<dbReference type="AlphaFoldDB" id="A0A1M6IW85"/>
<evidence type="ECO:0000313" key="2">
    <source>
        <dbReference type="Proteomes" id="UP000184543"/>
    </source>
</evidence>
<dbReference type="InterPro" id="IPR014729">
    <property type="entry name" value="Rossmann-like_a/b/a_fold"/>
</dbReference>
<organism evidence="1 2">
    <name type="scientific">Pseudozobellia thermophila</name>
    <dbReference type="NCBI Taxonomy" id="192903"/>
    <lineage>
        <taxon>Bacteria</taxon>
        <taxon>Pseudomonadati</taxon>
        <taxon>Bacteroidota</taxon>
        <taxon>Flavobacteriia</taxon>
        <taxon>Flavobacteriales</taxon>
        <taxon>Flavobacteriaceae</taxon>
        <taxon>Pseudozobellia</taxon>
    </lineage>
</organism>
<dbReference type="OrthoDB" id="693367at2"/>
<gene>
    <name evidence="1" type="ORF">SAMN04488513_104143</name>
</gene>
<dbReference type="Proteomes" id="UP000184543">
    <property type="component" value="Unassembled WGS sequence"/>
</dbReference>
<evidence type="ECO:0000313" key="1">
    <source>
        <dbReference type="EMBL" id="SHJ38698.1"/>
    </source>
</evidence>
<name>A0A1M6IW85_9FLAO</name>
<dbReference type="SUPFAM" id="SSF52402">
    <property type="entry name" value="Adenine nucleotide alpha hydrolases-like"/>
    <property type="match status" value="1"/>
</dbReference>
<dbReference type="EMBL" id="FQYU01000004">
    <property type="protein sequence ID" value="SHJ38698.1"/>
    <property type="molecule type" value="Genomic_DNA"/>
</dbReference>